<evidence type="ECO:0000256" key="10">
    <source>
        <dbReference type="SAM" id="MobiDB-lite"/>
    </source>
</evidence>
<dbReference type="GO" id="GO:0050688">
    <property type="term" value="P:regulation of defense response to virus"/>
    <property type="evidence" value="ECO:0007669"/>
    <property type="project" value="UniProtKB-KW"/>
</dbReference>
<evidence type="ECO:0000313" key="16">
    <source>
        <dbReference type="Proteomes" id="UP000298138"/>
    </source>
</evidence>
<dbReference type="SMART" id="SM00490">
    <property type="entry name" value="HELICc"/>
    <property type="match status" value="1"/>
</dbReference>
<sequence>MAPGLVKADSSATTSITTPFSSHPLEAPAGETTPEAKLDGEESASDASEDDEPAEPPKGVENDMPIYVNRTINGVRKRRRAIFAAWLKDRNNQNNMDNVVKKMREEKSGVAEELMSTKALIAQRTSPIISQPREYQLELFELAKRQNILAVLGTGSGKTLIACLLIRHMVNEELEARQRGESRRVSIFLADSVALCFQQTAVLECNIDAKVGKFHGSNSIGMTPEAWAKVLDEHQVLVMTADVLYNCLTHAMMAMKDINLICFDEAHRAKKSHVYVRIIRDFYVSELENRRPKIFGMTASPVDSREDIEYAARELERLMHCQIATTSDLALLQYSVNKPHEQIIPYEVDQRLAKMGAPLFCLLKEKYGKVKVFKKLFAFSTWARVQLGPWFADYVWSFALSELETQKLERKLQKMTSRQMTTEEIANLDNEIELIREAQQVVANHEIPPPVFAEASPKVRLLAVHLFKTYKESDNTRCLVFVTRRHTARCLKGFFDRIRPPFLHHDILIGSGESSGSADKFSFRQQMLNVIRFKYGRLNCLFATSVAEEGLDIPDCNLVIRFDLYSNMIQYIQSRGRARHANSRYIHMIEKNNPDHSHLVLKSKDAENVMKDFCVRLPEDRLLDKHDIELEDFDLLESLYTYVEPSTGAKMTMNSAMKIIAHFCDHLPCDSEESNHPTYIVGRVDDRKYVCELLLPPNSPLSHFEGQPMPSKPMAKRAVAFEACVQLRQGGYLNERLLPIYIEKSAPAGANAKLAVDNNKKNVYELRLKPSFWDIEDGKRPDKLWLTFLKLDQPQRITDGKHFHHIALLSRNKLPQMPSFTIFGDSGYDSTVHLVRLDDPIQITDEVMNLFQGFSERSFHDVFNKKFEWEFETTPYWLAPLTQGNHTNDTSPHDCIDWDALKYVTSALRLDWDANTPVEIFEEKFLIDHFQRSRRFAAHGFDATLHPDDPIPAGAATAPDIESIKDYSYNAGHRGRKYRWVDEKDIPENQPVLIASRVFHRLDYLDPPAERDVVANKKAYICPSAFHVSMLSMGLVRSIMCFPAISWRIDSYLQAWDVCKITGLELDLGITLEAITKDSDNTDDHSAEQINKQRGMGANYERLEFLGDCYLKLGTTISLFTHEPGDDEYHLHVARMQLVCNANLFNNARTLDIPKHIQTQGFSRRTWYPNMKLLHGKGVGKEISHSSNHRLGDKSIADVCEALIGAALIDKGLDGATRMTTTILCGEIHTSNCWEDYYKTYVVPEYQKWDPSASQVKLVNEIEKQFGYRFKSPRLLTSAFTHPSNPYSFEKVPNYQRLEFLGDALLDLTCVRFIFDCNPTADPQWMTEHKMAMVSNKFLSAICVELGFHKRLRACSPQIGVRNAEYALELEELKQKNSRVDYWVGIQTKPPKELADILEAYIGAMFVDSQFDFAVVQGFFDAHIKPYFIDMSLYDDFAGQHPTTFLTKELTRRGCLDWGYEKKQFGEGENSYVLAAILIHDDVFEYETADSVKTAKSAASMKALEKLENLADGEFEKMCNCREMQLKMEEMGEVEKKFEIVRKVNEDGATVLARVEISGSRGKTSNGTVQAEAAKGA</sequence>
<keyword evidence="16" id="KW-1185">Reference proteome</keyword>
<evidence type="ECO:0000256" key="2">
    <source>
        <dbReference type="ARBA" id="ARBA00022721"/>
    </source>
</evidence>
<dbReference type="STRING" id="341454.A0A4V3SHS8"/>
<dbReference type="InterPro" id="IPR001650">
    <property type="entry name" value="Helicase_C-like"/>
</dbReference>
<evidence type="ECO:0000259" key="12">
    <source>
        <dbReference type="PROSITE" id="PS51192"/>
    </source>
</evidence>
<dbReference type="CDD" id="cd18034">
    <property type="entry name" value="DEXHc_dicer"/>
    <property type="match status" value="1"/>
</dbReference>
<dbReference type="GO" id="GO:0005634">
    <property type="term" value="C:nucleus"/>
    <property type="evidence" value="ECO:0007669"/>
    <property type="project" value="TreeGrafter"/>
</dbReference>
<name>A0A4V3SHS8_9PEZI</name>
<proteinExistence type="inferred from homology"/>
<evidence type="ECO:0000256" key="1">
    <source>
        <dbReference type="ARBA" id="ARBA00020797"/>
    </source>
</evidence>
<dbReference type="PANTHER" id="PTHR14950">
    <property type="entry name" value="DICER-RELATED"/>
    <property type="match status" value="1"/>
</dbReference>
<dbReference type="OrthoDB" id="416741at2759"/>
<comment type="similarity">
    <text evidence="9">Belongs to the helicase family. Dicer subfamily.</text>
</comment>
<dbReference type="CDD" id="cd00593">
    <property type="entry name" value="RIBOc"/>
    <property type="match status" value="2"/>
</dbReference>
<evidence type="ECO:0000256" key="7">
    <source>
        <dbReference type="ARBA" id="ARBA00022884"/>
    </source>
</evidence>
<evidence type="ECO:0000256" key="4">
    <source>
        <dbReference type="ARBA" id="ARBA00022801"/>
    </source>
</evidence>
<dbReference type="PROSITE" id="PS51327">
    <property type="entry name" value="DICER_DSRBF"/>
    <property type="match status" value="1"/>
</dbReference>
<keyword evidence="4" id="KW-0378">Hydrolase</keyword>
<dbReference type="InterPro" id="IPR036389">
    <property type="entry name" value="RNase_III_sf"/>
</dbReference>
<evidence type="ECO:0000313" key="15">
    <source>
        <dbReference type="EMBL" id="TGZ77384.1"/>
    </source>
</evidence>
<dbReference type="GO" id="GO:0004386">
    <property type="term" value="F:helicase activity"/>
    <property type="evidence" value="ECO:0007669"/>
    <property type="project" value="UniProtKB-KW"/>
</dbReference>
<evidence type="ECO:0000256" key="6">
    <source>
        <dbReference type="ARBA" id="ARBA00022840"/>
    </source>
</evidence>
<dbReference type="GO" id="GO:0030422">
    <property type="term" value="P:siRNA processing"/>
    <property type="evidence" value="ECO:0007669"/>
    <property type="project" value="TreeGrafter"/>
</dbReference>
<dbReference type="PROSITE" id="PS50142">
    <property type="entry name" value="RNASE_3_2"/>
    <property type="match status" value="2"/>
</dbReference>
<dbReference type="InParanoid" id="A0A4V3SHS8"/>
<accession>A0A4V3SHS8</accession>
<feature type="domain" description="RNase III" evidence="11">
    <location>
        <begin position="1061"/>
        <end position="1212"/>
    </location>
</feature>
<dbReference type="Gene3D" id="3.30.160.380">
    <property type="entry name" value="Dicer dimerisation domain"/>
    <property type="match status" value="1"/>
</dbReference>
<feature type="compositionally biased region" description="Acidic residues" evidence="10">
    <location>
        <begin position="41"/>
        <end position="54"/>
    </location>
</feature>
<feature type="domain" description="Helicase C-terminal" evidence="13">
    <location>
        <begin position="462"/>
        <end position="636"/>
    </location>
</feature>
<dbReference type="InterPro" id="IPR038248">
    <property type="entry name" value="Dicer_dimer_sf"/>
</dbReference>
<dbReference type="SMART" id="SM00487">
    <property type="entry name" value="DEXDc"/>
    <property type="match status" value="1"/>
</dbReference>
<dbReference type="InterPro" id="IPR014001">
    <property type="entry name" value="Helicase_ATP-bd"/>
</dbReference>
<dbReference type="GO" id="GO:0051607">
    <property type="term" value="P:defense response to virus"/>
    <property type="evidence" value="ECO:0007669"/>
    <property type="project" value="UniProtKB-KW"/>
</dbReference>
<organism evidence="15 16">
    <name type="scientific">Ascodesmis nigricans</name>
    <dbReference type="NCBI Taxonomy" id="341454"/>
    <lineage>
        <taxon>Eukaryota</taxon>
        <taxon>Fungi</taxon>
        <taxon>Dikarya</taxon>
        <taxon>Ascomycota</taxon>
        <taxon>Pezizomycotina</taxon>
        <taxon>Pezizomycetes</taxon>
        <taxon>Pezizales</taxon>
        <taxon>Ascodesmidaceae</taxon>
        <taxon>Ascodesmis</taxon>
    </lineage>
</organism>
<keyword evidence="6" id="KW-0067">ATP-binding</keyword>
<dbReference type="Pfam" id="PF24995">
    <property type="entry name" value="DSRM_2"/>
    <property type="match status" value="1"/>
</dbReference>
<evidence type="ECO:0000259" key="13">
    <source>
        <dbReference type="PROSITE" id="PS51194"/>
    </source>
</evidence>
<dbReference type="SMART" id="SM00535">
    <property type="entry name" value="RIBOc"/>
    <property type="match status" value="2"/>
</dbReference>
<dbReference type="Pfam" id="PF00636">
    <property type="entry name" value="Ribonuclease_3"/>
    <property type="match status" value="2"/>
</dbReference>
<dbReference type="GO" id="GO:0005524">
    <property type="term" value="F:ATP binding"/>
    <property type="evidence" value="ECO:0007669"/>
    <property type="project" value="UniProtKB-KW"/>
</dbReference>
<dbReference type="GO" id="GO:0005737">
    <property type="term" value="C:cytoplasm"/>
    <property type="evidence" value="ECO:0007669"/>
    <property type="project" value="TreeGrafter"/>
</dbReference>
<dbReference type="InterPro" id="IPR027417">
    <property type="entry name" value="P-loop_NTPase"/>
</dbReference>
<dbReference type="SUPFAM" id="SSF54768">
    <property type="entry name" value="dsRNA-binding domain-like"/>
    <property type="match status" value="1"/>
</dbReference>
<dbReference type="Gene3D" id="1.10.1520.10">
    <property type="entry name" value="Ribonuclease III domain"/>
    <property type="match status" value="2"/>
</dbReference>
<dbReference type="PROSITE" id="PS51194">
    <property type="entry name" value="HELICASE_CTER"/>
    <property type="match status" value="1"/>
</dbReference>
<keyword evidence="7 9" id="KW-0694">RNA-binding</keyword>
<feature type="domain" description="RNase III" evidence="11">
    <location>
        <begin position="1259"/>
        <end position="1410"/>
    </location>
</feature>
<dbReference type="PROSITE" id="PS51192">
    <property type="entry name" value="HELICASE_ATP_BIND_1"/>
    <property type="match status" value="1"/>
</dbReference>
<protein>
    <recommendedName>
        <fullName evidence="1">Dicer-like protein 1</fullName>
    </recommendedName>
</protein>
<dbReference type="InterPro" id="IPR000999">
    <property type="entry name" value="RNase_III_dom"/>
</dbReference>
<feature type="compositionally biased region" description="Polar residues" evidence="10">
    <location>
        <begin position="10"/>
        <end position="21"/>
    </location>
</feature>
<reference evidence="15 16" key="1">
    <citation type="submission" date="2019-04" db="EMBL/GenBank/DDBJ databases">
        <title>Comparative genomics and transcriptomics to analyze fruiting body development in filamentous ascomycetes.</title>
        <authorList>
            <consortium name="DOE Joint Genome Institute"/>
            <person name="Lutkenhaus R."/>
            <person name="Traeger S."/>
            <person name="Breuer J."/>
            <person name="Kuo A."/>
            <person name="Lipzen A."/>
            <person name="Pangilinan J."/>
            <person name="Dilworth D."/>
            <person name="Sandor L."/>
            <person name="Poggeler S."/>
            <person name="Barry K."/>
            <person name="Grigoriev I.V."/>
            <person name="Nowrousian M."/>
        </authorList>
    </citation>
    <scope>NUCLEOTIDE SEQUENCE [LARGE SCALE GENOMIC DNA]</scope>
    <source>
        <strain evidence="15 16">CBS 389.68</strain>
    </source>
</reference>
<keyword evidence="2" id="KW-0930">Antiviral protein</keyword>
<dbReference type="GO" id="GO:0004525">
    <property type="term" value="F:ribonuclease III activity"/>
    <property type="evidence" value="ECO:0007669"/>
    <property type="project" value="InterPro"/>
</dbReference>
<dbReference type="Pfam" id="PF00270">
    <property type="entry name" value="DEAD"/>
    <property type="match status" value="1"/>
</dbReference>
<feature type="domain" description="Dicer dsRNA-binding fold" evidence="14">
    <location>
        <begin position="656"/>
        <end position="747"/>
    </location>
</feature>
<feature type="region of interest" description="Disordered" evidence="10">
    <location>
        <begin position="1"/>
        <end position="65"/>
    </location>
</feature>
<keyword evidence="3" id="KW-0547">Nucleotide-binding</keyword>
<gene>
    <name evidence="15" type="ORF">EX30DRAFT_344167</name>
</gene>
<keyword evidence="8" id="KW-0051">Antiviral defense</keyword>
<evidence type="ECO:0000256" key="8">
    <source>
        <dbReference type="ARBA" id="ARBA00023118"/>
    </source>
</evidence>
<dbReference type="CDD" id="cd18802">
    <property type="entry name" value="SF2_C_dicer"/>
    <property type="match status" value="1"/>
</dbReference>
<dbReference type="Pfam" id="PF03368">
    <property type="entry name" value="Dicer_dimer"/>
    <property type="match status" value="1"/>
</dbReference>
<evidence type="ECO:0000259" key="11">
    <source>
        <dbReference type="PROSITE" id="PS50142"/>
    </source>
</evidence>
<dbReference type="EMBL" id="ML220154">
    <property type="protein sequence ID" value="TGZ77384.1"/>
    <property type="molecule type" value="Genomic_DNA"/>
</dbReference>
<dbReference type="Pfam" id="PF00271">
    <property type="entry name" value="Helicase_C"/>
    <property type="match status" value="1"/>
</dbReference>
<evidence type="ECO:0000256" key="9">
    <source>
        <dbReference type="PROSITE-ProRule" id="PRU00657"/>
    </source>
</evidence>
<evidence type="ECO:0000256" key="5">
    <source>
        <dbReference type="ARBA" id="ARBA00022806"/>
    </source>
</evidence>
<dbReference type="InterPro" id="IPR011545">
    <property type="entry name" value="DEAD/DEAH_box_helicase_dom"/>
</dbReference>
<dbReference type="InterPro" id="IPR005034">
    <property type="entry name" value="Dicer_dimerisation"/>
</dbReference>
<dbReference type="PROSITE" id="PS00517">
    <property type="entry name" value="RNASE_3_1"/>
    <property type="match status" value="1"/>
</dbReference>
<dbReference type="Proteomes" id="UP000298138">
    <property type="component" value="Unassembled WGS sequence"/>
</dbReference>
<evidence type="ECO:0000259" key="14">
    <source>
        <dbReference type="PROSITE" id="PS51327"/>
    </source>
</evidence>
<dbReference type="Gene3D" id="3.40.50.300">
    <property type="entry name" value="P-loop containing nucleotide triphosphate hydrolases"/>
    <property type="match status" value="2"/>
</dbReference>
<evidence type="ECO:0000256" key="3">
    <source>
        <dbReference type="ARBA" id="ARBA00022741"/>
    </source>
</evidence>
<keyword evidence="5" id="KW-0347">Helicase</keyword>
<dbReference type="PANTHER" id="PTHR14950:SF62">
    <property type="entry name" value="DICER-LIKE PROTEIN 1"/>
    <property type="match status" value="1"/>
</dbReference>
<dbReference type="GO" id="GO:0003723">
    <property type="term" value="F:RNA binding"/>
    <property type="evidence" value="ECO:0007669"/>
    <property type="project" value="UniProtKB-UniRule"/>
</dbReference>
<feature type="domain" description="Helicase ATP-binding" evidence="12">
    <location>
        <begin position="139"/>
        <end position="319"/>
    </location>
</feature>
<dbReference type="SUPFAM" id="SSF52540">
    <property type="entry name" value="P-loop containing nucleoside triphosphate hydrolases"/>
    <property type="match status" value="1"/>
</dbReference>
<dbReference type="InterPro" id="IPR056755">
    <property type="entry name" value="DSRM_2"/>
</dbReference>
<dbReference type="SUPFAM" id="SSF69065">
    <property type="entry name" value="RNase III domain-like"/>
    <property type="match status" value="2"/>
</dbReference>